<dbReference type="SMART" id="SM00490">
    <property type="entry name" value="HELICc"/>
    <property type="match status" value="1"/>
</dbReference>
<keyword evidence="8" id="KW-1185">Reference proteome</keyword>
<dbReference type="InterPro" id="IPR000330">
    <property type="entry name" value="SNF2_N"/>
</dbReference>
<name>A0ABQ6A5G0_9PROT</name>
<dbReference type="CDD" id="cd18011">
    <property type="entry name" value="DEXDc_RapA"/>
    <property type="match status" value="1"/>
</dbReference>
<proteinExistence type="predicted"/>
<gene>
    <name evidence="7" type="ORF">GCM10010909_15730</name>
</gene>
<evidence type="ECO:0000313" key="8">
    <source>
        <dbReference type="Proteomes" id="UP001156641"/>
    </source>
</evidence>
<reference evidence="8" key="1">
    <citation type="journal article" date="2019" name="Int. J. Syst. Evol. Microbiol.">
        <title>The Global Catalogue of Microorganisms (GCM) 10K type strain sequencing project: providing services to taxonomists for standard genome sequencing and annotation.</title>
        <authorList>
            <consortium name="The Broad Institute Genomics Platform"/>
            <consortium name="The Broad Institute Genome Sequencing Center for Infectious Disease"/>
            <person name="Wu L."/>
            <person name="Ma J."/>
        </authorList>
    </citation>
    <scope>NUCLEOTIDE SEQUENCE [LARGE SCALE GENOMIC DNA]</scope>
    <source>
        <strain evidence="8">NBRC 112502</strain>
    </source>
</reference>
<dbReference type="InterPro" id="IPR049730">
    <property type="entry name" value="SNF2/RAD54-like_C"/>
</dbReference>
<evidence type="ECO:0000259" key="6">
    <source>
        <dbReference type="PROSITE" id="PS51194"/>
    </source>
</evidence>
<evidence type="ECO:0000313" key="7">
    <source>
        <dbReference type="EMBL" id="GLR66893.1"/>
    </source>
</evidence>
<accession>A0ABQ6A5G0</accession>
<dbReference type="CDD" id="cd18793">
    <property type="entry name" value="SF2_C_SNF"/>
    <property type="match status" value="1"/>
</dbReference>
<dbReference type="InterPro" id="IPR038718">
    <property type="entry name" value="SNF2-like_sf"/>
</dbReference>
<protein>
    <recommendedName>
        <fullName evidence="9">Helicase-like protein</fullName>
    </recommendedName>
</protein>
<dbReference type="PROSITE" id="PS51194">
    <property type="entry name" value="HELICASE_CTER"/>
    <property type="match status" value="1"/>
</dbReference>
<dbReference type="SUPFAM" id="SSF52540">
    <property type="entry name" value="P-loop containing nucleoside triphosphate hydrolases"/>
    <property type="match status" value="2"/>
</dbReference>
<dbReference type="Gene3D" id="3.40.50.300">
    <property type="entry name" value="P-loop containing nucleotide triphosphate hydrolases"/>
    <property type="match status" value="1"/>
</dbReference>
<dbReference type="Pfam" id="PF00176">
    <property type="entry name" value="SNF2-rel_dom"/>
    <property type="match status" value="1"/>
</dbReference>
<evidence type="ECO:0000256" key="3">
    <source>
        <dbReference type="ARBA" id="ARBA00022806"/>
    </source>
</evidence>
<dbReference type="InterPro" id="IPR001650">
    <property type="entry name" value="Helicase_C-like"/>
</dbReference>
<dbReference type="InterPro" id="IPR014001">
    <property type="entry name" value="Helicase_ATP-bd"/>
</dbReference>
<evidence type="ECO:0000259" key="5">
    <source>
        <dbReference type="PROSITE" id="PS51192"/>
    </source>
</evidence>
<evidence type="ECO:0000256" key="2">
    <source>
        <dbReference type="ARBA" id="ARBA00022801"/>
    </source>
</evidence>
<dbReference type="EMBL" id="BSOS01000042">
    <property type="protein sequence ID" value="GLR66893.1"/>
    <property type="molecule type" value="Genomic_DNA"/>
</dbReference>
<feature type="domain" description="Helicase C-terminal" evidence="6">
    <location>
        <begin position="537"/>
        <end position="693"/>
    </location>
</feature>
<evidence type="ECO:0000256" key="4">
    <source>
        <dbReference type="ARBA" id="ARBA00022840"/>
    </source>
</evidence>
<evidence type="ECO:0008006" key="9">
    <source>
        <dbReference type="Google" id="ProtNLM"/>
    </source>
</evidence>
<keyword evidence="3" id="KW-0347">Helicase</keyword>
<keyword evidence="4" id="KW-0067">ATP-binding</keyword>
<dbReference type="InterPro" id="IPR027417">
    <property type="entry name" value="P-loop_NTPase"/>
</dbReference>
<dbReference type="Pfam" id="PF00271">
    <property type="entry name" value="Helicase_C"/>
    <property type="match status" value="1"/>
</dbReference>
<sequence length="747" mass="81666">MLENAFAGARSKDGYLALAETAERACPGDPHILCLAATAALLDGRADKAQTYLKRYAKRYVPGSTCHLLAALALGQQNKLAAARDLLQRHALADWVNAWRVFPGAVAQQSWLMTALDAIMGRATAARGHKPSARAATAKLGTKPRSLARAPALSAPTVAPAATPSLSALEQLPVEIPLAIEADLTAFLSACAGPGESEGAWFNLRAQLAHLGLAEGFDELLCLPHLQGIETFWYQTETVRKVMKQFHGRVLLADEVGLGKTVEAGMVLKEYLLRGMVARVLILVPATLVGQWREELETKFGISCVTSYDTLLRDDPAKFWAAPQIIASLPLARRSEHAARLLAQSFDLVIVDEAHHLRDHTSASYKLVDGLTKRFLLLLSATPVQNNLIELYNLLTLLKPGIFKTQKEFRARYMVAGKPRQPANPERLRDLMRDAMIRNTRAVVALKLPRRNASTRYADAGAGEDFAYQELAAMVRALAADGHQNRHRLAMHHLLGAAGSSPAAAAAAIARFAARQTDATPWQQLGARWTALGTGAKETTLLELLARNPTEKKLVFIHHRETMSSLADLLTKNGISFTRFEGGMSGPAKDAAIADFRERVGVLLCTESGGEGRNIQFCNTLINFDIPWNPMAIEQRIGRIDRIGQTREVFVFNLVTRGTADEQVLRLLDEKINMFELVVGEAGAILGELEEERGFAELVLDAWLETTEAGRTAAFNDIGRRLDQALHQYSDAKALDDALFGEDFETA</sequence>
<keyword evidence="1" id="KW-0547">Nucleotide-binding</keyword>
<dbReference type="PROSITE" id="PS51192">
    <property type="entry name" value="HELICASE_ATP_BIND_1"/>
    <property type="match status" value="1"/>
</dbReference>
<dbReference type="PANTHER" id="PTHR45766">
    <property type="entry name" value="DNA ANNEALING HELICASE AND ENDONUCLEASE ZRANB3 FAMILY MEMBER"/>
    <property type="match status" value="1"/>
</dbReference>
<evidence type="ECO:0000256" key="1">
    <source>
        <dbReference type="ARBA" id="ARBA00022741"/>
    </source>
</evidence>
<comment type="caution">
    <text evidence="7">The sequence shown here is derived from an EMBL/GenBank/DDBJ whole genome shotgun (WGS) entry which is preliminary data.</text>
</comment>
<organism evidence="7 8">
    <name type="scientific">Acidocella aquatica</name>
    <dbReference type="NCBI Taxonomy" id="1922313"/>
    <lineage>
        <taxon>Bacteria</taxon>
        <taxon>Pseudomonadati</taxon>
        <taxon>Pseudomonadota</taxon>
        <taxon>Alphaproteobacteria</taxon>
        <taxon>Acetobacterales</taxon>
        <taxon>Acidocellaceae</taxon>
        <taxon>Acidocella</taxon>
    </lineage>
</organism>
<dbReference type="SMART" id="SM00487">
    <property type="entry name" value="DEXDc"/>
    <property type="match status" value="1"/>
</dbReference>
<feature type="domain" description="Helicase ATP-binding" evidence="5">
    <location>
        <begin position="241"/>
        <end position="401"/>
    </location>
</feature>
<dbReference type="InterPro" id="IPR057342">
    <property type="entry name" value="DEXDc_RapA"/>
</dbReference>
<dbReference type="Proteomes" id="UP001156641">
    <property type="component" value="Unassembled WGS sequence"/>
</dbReference>
<dbReference type="PANTHER" id="PTHR45766:SF6">
    <property type="entry name" value="SWI_SNF-RELATED MATRIX-ASSOCIATED ACTIN-DEPENDENT REGULATOR OF CHROMATIN SUBFAMILY A-LIKE PROTEIN 1"/>
    <property type="match status" value="1"/>
</dbReference>
<keyword evidence="2" id="KW-0378">Hydrolase</keyword>
<dbReference type="Gene3D" id="3.40.50.10810">
    <property type="entry name" value="Tandem AAA-ATPase domain"/>
    <property type="match status" value="1"/>
</dbReference>